<organism evidence="1 2">
    <name type="scientific">Leptospira weilii serovar Ranarum str. ICFT</name>
    <dbReference type="NCBI Taxonomy" id="1218598"/>
    <lineage>
        <taxon>Bacteria</taxon>
        <taxon>Pseudomonadati</taxon>
        <taxon>Spirochaetota</taxon>
        <taxon>Spirochaetia</taxon>
        <taxon>Leptospirales</taxon>
        <taxon>Leptospiraceae</taxon>
        <taxon>Leptospira</taxon>
    </lineage>
</organism>
<dbReference type="EMBL" id="AOHC02000015">
    <property type="protein sequence ID" value="EMY78904.1"/>
    <property type="molecule type" value="Genomic_DNA"/>
</dbReference>
<sequence>MFFCWIEKYDAEKLAIIAEPIPNDLTTLKSNQLRFYVVAVFAAAGKTTEAKAHLASILISADPDKKFRT</sequence>
<name>N1WP44_9LEPT</name>
<dbReference type="Proteomes" id="UP000012313">
    <property type="component" value="Unassembled WGS sequence"/>
</dbReference>
<evidence type="ECO:0000313" key="1">
    <source>
        <dbReference type="EMBL" id="EMY78904.1"/>
    </source>
</evidence>
<comment type="caution">
    <text evidence="1">The sequence shown here is derived from an EMBL/GenBank/DDBJ whole genome shotgun (WGS) entry which is preliminary data.</text>
</comment>
<dbReference type="RefSeq" id="WP_002996530.1">
    <property type="nucleotide sequence ID" value="NZ_AOHC02000015.1"/>
</dbReference>
<accession>N1WP44</accession>
<dbReference type="AlphaFoldDB" id="N1WP44"/>
<proteinExistence type="predicted"/>
<keyword evidence="2" id="KW-1185">Reference proteome</keyword>
<reference evidence="1" key="1">
    <citation type="submission" date="2013-03" db="EMBL/GenBank/DDBJ databases">
        <authorList>
            <person name="Harkins D.M."/>
            <person name="Durkin A.S."/>
            <person name="Brinkac L.M."/>
            <person name="Haft D.H."/>
            <person name="Selengut J.D."/>
            <person name="Sanka R."/>
            <person name="DePew J."/>
            <person name="Purushe J."/>
            <person name="Hartskeerl R.A."/>
            <person name="Ahmed A."/>
            <person name="van der Linden H."/>
            <person name="Goris M.G.A."/>
            <person name="Vinetz J.M."/>
            <person name="Sutton G.G."/>
            <person name="Nierman W.C."/>
            <person name="Fouts D.E."/>
        </authorList>
    </citation>
    <scope>NUCLEOTIDE SEQUENCE [LARGE SCALE GENOMIC DNA]</scope>
    <source>
        <strain evidence="1">ICFT</strain>
    </source>
</reference>
<evidence type="ECO:0000313" key="2">
    <source>
        <dbReference type="Proteomes" id="UP000012313"/>
    </source>
</evidence>
<protein>
    <submittedName>
        <fullName evidence="1">Uncharacterized protein</fullName>
    </submittedName>
</protein>
<gene>
    <name evidence="1" type="ORF">LEP1GSC060_0863</name>
</gene>
<dbReference type="STRING" id="1218598.LEP1GSC060_0863"/>